<dbReference type="EMBL" id="JAVRRA010017813">
    <property type="protein sequence ID" value="KAK5195348.1"/>
    <property type="molecule type" value="Genomic_DNA"/>
</dbReference>
<evidence type="ECO:0000313" key="3">
    <source>
        <dbReference type="Proteomes" id="UP001357485"/>
    </source>
</evidence>
<comment type="caution">
    <text evidence="2">The sequence shown here is derived from an EMBL/GenBank/DDBJ whole genome shotgun (WGS) entry which is preliminary data.</text>
</comment>
<feature type="region of interest" description="Disordered" evidence="1">
    <location>
        <begin position="1"/>
        <end position="38"/>
    </location>
</feature>
<feature type="region of interest" description="Disordered" evidence="1">
    <location>
        <begin position="82"/>
        <end position="111"/>
    </location>
</feature>
<evidence type="ECO:0000256" key="1">
    <source>
        <dbReference type="SAM" id="MobiDB-lite"/>
    </source>
</evidence>
<organism evidence="2 3">
    <name type="scientific">Cryomyces antarcticus</name>
    <dbReference type="NCBI Taxonomy" id="329879"/>
    <lineage>
        <taxon>Eukaryota</taxon>
        <taxon>Fungi</taxon>
        <taxon>Dikarya</taxon>
        <taxon>Ascomycota</taxon>
        <taxon>Pezizomycotina</taxon>
        <taxon>Dothideomycetes</taxon>
        <taxon>Dothideomycetes incertae sedis</taxon>
        <taxon>Cryomyces</taxon>
    </lineage>
</organism>
<reference evidence="2 3" key="1">
    <citation type="submission" date="2023-08" db="EMBL/GenBank/DDBJ databases">
        <title>Black Yeasts Isolated from many extreme environments.</title>
        <authorList>
            <person name="Coleine C."/>
            <person name="Stajich J.E."/>
            <person name="Selbmann L."/>
        </authorList>
    </citation>
    <scope>NUCLEOTIDE SEQUENCE [LARGE SCALE GENOMIC DNA]</scope>
    <source>
        <strain evidence="2 3">CCFEE 536</strain>
    </source>
</reference>
<accession>A0ABR0LLD8</accession>
<evidence type="ECO:0000313" key="2">
    <source>
        <dbReference type="EMBL" id="KAK5195348.1"/>
    </source>
</evidence>
<feature type="non-terminal residue" evidence="2">
    <location>
        <position position="1"/>
    </location>
</feature>
<protein>
    <submittedName>
        <fullName evidence="2">Uncharacterized protein</fullName>
    </submittedName>
</protein>
<name>A0ABR0LLD8_9PEZI</name>
<gene>
    <name evidence="2" type="ORF">LTR16_006959</name>
</gene>
<dbReference type="Proteomes" id="UP001357485">
    <property type="component" value="Unassembled WGS sequence"/>
</dbReference>
<proteinExistence type="predicted"/>
<keyword evidence="3" id="KW-1185">Reference proteome</keyword>
<sequence>ASGFFSSVDADDPRPSSQGVGSRGLILTAGRPASPGPRTALVPCLDMTVGEDLEAKLVAEVAVKPLLPAPVISARLKFELGTSPAGPRLTEAPQPLVTQRTSNGRERNVGTEVKASEVQFPVCTLHQPASSS</sequence>